<dbReference type="PANTHER" id="PTHR43722">
    <property type="entry name" value="PROLINE IMINOPEPTIDASE"/>
    <property type="match status" value="1"/>
</dbReference>
<evidence type="ECO:0000256" key="7">
    <source>
        <dbReference type="ARBA" id="ARBA00022670"/>
    </source>
</evidence>
<comment type="caution">
    <text evidence="11">The sequence shown here is derived from an EMBL/GenBank/DDBJ whole genome shotgun (WGS) entry which is preliminary data.</text>
</comment>
<reference evidence="11" key="1">
    <citation type="submission" date="2020-08" db="EMBL/GenBank/DDBJ databases">
        <title>Genome public.</title>
        <authorList>
            <person name="Liu C."/>
            <person name="Sun Q."/>
        </authorList>
    </citation>
    <scope>NUCLEOTIDE SEQUENCE</scope>
    <source>
        <strain evidence="11">NSJ-68</strain>
    </source>
</reference>
<dbReference type="InterPro" id="IPR002410">
    <property type="entry name" value="Peptidase_S33"/>
</dbReference>
<dbReference type="AlphaFoldDB" id="A0A923RMI9"/>
<keyword evidence="12" id="KW-1185">Reference proteome</keyword>
<dbReference type="PRINTS" id="PR00793">
    <property type="entry name" value="PROAMNOPTASE"/>
</dbReference>
<comment type="similarity">
    <text evidence="3">Belongs to the peptidase S33 family.</text>
</comment>
<dbReference type="SUPFAM" id="SSF53474">
    <property type="entry name" value="alpha/beta-Hydrolases"/>
    <property type="match status" value="1"/>
</dbReference>
<dbReference type="EMBL" id="JACOOR010000006">
    <property type="protein sequence ID" value="MBC5660367.1"/>
    <property type="molecule type" value="Genomic_DNA"/>
</dbReference>
<dbReference type="InterPro" id="IPR005944">
    <property type="entry name" value="Pro_iminopeptidase"/>
</dbReference>
<evidence type="ECO:0000256" key="5">
    <source>
        <dbReference type="ARBA" id="ARBA00022438"/>
    </source>
</evidence>
<evidence type="ECO:0000256" key="6">
    <source>
        <dbReference type="ARBA" id="ARBA00022490"/>
    </source>
</evidence>
<dbReference type="Pfam" id="PF00561">
    <property type="entry name" value="Abhydrolase_1"/>
    <property type="match status" value="1"/>
</dbReference>
<evidence type="ECO:0000259" key="10">
    <source>
        <dbReference type="Pfam" id="PF00561"/>
    </source>
</evidence>
<dbReference type="PANTHER" id="PTHR43722:SF1">
    <property type="entry name" value="PROLINE IMINOPEPTIDASE"/>
    <property type="match status" value="1"/>
</dbReference>
<sequence>MKKIDGLTPEIIKRSDGQPCSGLLSVEGRELYVETYGRYGKPAILFLHGGPGTSCVEQQEMAVLLSEKYFVVSFDQYGVFRSGDIADDEIFGMREHVEQMEQMRKLLGIQAWILLGHSYGGMLVCYYTYLHPESVLASLYENPGWNFIQNAKGIAQHYIDAYYRFHPDEKEGLAAAEAIITKDYTGREGESVWDILKAQRYVKDKKVTMYMHSIEPHQYFDLFEKCHKELEVDEDWVDAKELRHIEKLVEAGDMFLDHRPEIEKNQAPALLLNGKYDPVCTERDRMYFAKHAPHGKIVLLENSAHHPRVEQKEEYLQAIFDFLRDEGLEA</sequence>
<dbReference type="GO" id="GO:0006508">
    <property type="term" value="P:proteolysis"/>
    <property type="evidence" value="ECO:0007669"/>
    <property type="project" value="UniProtKB-KW"/>
</dbReference>
<comment type="subcellular location">
    <subcellularLocation>
        <location evidence="2">Cytoplasm</location>
    </subcellularLocation>
</comment>
<keyword evidence="5" id="KW-0031">Aminopeptidase</keyword>
<organism evidence="11 12">
    <name type="scientific">Anaerosacchariphilus hominis</name>
    <dbReference type="NCBI Taxonomy" id="2763017"/>
    <lineage>
        <taxon>Bacteria</taxon>
        <taxon>Bacillati</taxon>
        <taxon>Bacillota</taxon>
        <taxon>Clostridia</taxon>
        <taxon>Lachnospirales</taxon>
        <taxon>Lachnospiraceae</taxon>
        <taxon>Anaerosacchariphilus</taxon>
    </lineage>
</organism>
<proteinExistence type="inferred from homology"/>
<protein>
    <recommendedName>
        <fullName evidence="4">prolyl aminopeptidase</fullName>
        <ecNumber evidence="4">3.4.11.5</ecNumber>
    </recommendedName>
    <alternativeName>
        <fullName evidence="9">Prolyl aminopeptidase</fullName>
    </alternativeName>
</protein>
<evidence type="ECO:0000256" key="4">
    <source>
        <dbReference type="ARBA" id="ARBA00012568"/>
    </source>
</evidence>
<evidence type="ECO:0000256" key="8">
    <source>
        <dbReference type="ARBA" id="ARBA00022801"/>
    </source>
</evidence>
<accession>A0A923RMI9</accession>
<feature type="domain" description="AB hydrolase-1" evidence="10">
    <location>
        <begin position="42"/>
        <end position="137"/>
    </location>
</feature>
<evidence type="ECO:0000256" key="2">
    <source>
        <dbReference type="ARBA" id="ARBA00004496"/>
    </source>
</evidence>
<evidence type="ECO:0000313" key="12">
    <source>
        <dbReference type="Proteomes" id="UP000649345"/>
    </source>
</evidence>
<dbReference type="GO" id="GO:0004177">
    <property type="term" value="F:aminopeptidase activity"/>
    <property type="evidence" value="ECO:0007669"/>
    <property type="project" value="UniProtKB-KW"/>
</dbReference>
<dbReference type="EC" id="3.4.11.5" evidence="4"/>
<evidence type="ECO:0000256" key="3">
    <source>
        <dbReference type="ARBA" id="ARBA00010088"/>
    </source>
</evidence>
<dbReference type="GO" id="GO:0005737">
    <property type="term" value="C:cytoplasm"/>
    <property type="evidence" value="ECO:0007669"/>
    <property type="project" value="UniProtKB-SubCell"/>
</dbReference>
<dbReference type="Gene3D" id="3.40.50.1820">
    <property type="entry name" value="alpha/beta hydrolase"/>
    <property type="match status" value="1"/>
</dbReference>
<comment type="catalytic activity">
    <reaction evidence="1">
        <text>Release of N-terminal proline from a peptide.</text>
        <dbReference type="EC" id="3.4.11.5"/>
    </reaction>
</comment>
<dbReference type="InterPro" id="IPR029058">
    <property type="entry name" value="AB_hydrolase_fold"/>
</dbReference>
<dbReference type="InterPro" id="IPR000073">
    <property type="entry name" value="AB_hydrolase_1"/>
</dbReference>
<keyword evidence="6" id="KW-0963">Cytoplasm</keyword>
<evidence type="ECO:0000256" key="1">
    <source>
        <dbReference type="ARBA" id="ARBA00001585"/>
    </source>
</evidence>
<evidence type="ECO:0000256" key="9">
    <source>
        <dbReference type="ARBA" id="ARBA00029605"/>
    </source>
</evidence>
<keyword evidence="7" id="KW-0645">Protease</keyword>
<dbReference type="RefSeq" id="WP_186872400.1">
    <property type="nucleotide sequence ID" value="NZ_JACOOR010000006.1"/>
</dbReference>
<keyword evidence="8 11" id="KW-0378">Hydrolase</keyword>
<gene>
    <name evidence="11" type="ORF">H8S44_11360</name>
</gene>
<evidence type="ECO:0000313" key="11">
    <source>
        <dbReference type="EMBL" id="MBC5660367.1"/>
    </source>
</evidence>
<dbReference type="Proteomes" id="UP000649345">
    <property type="component" value="Unassembled WGS sequence"/>
</dbReference>
<name>A0A923RMI9_9FIRM</name>